<dbReference type="SMART" id="SM00248">
    <property type="entry name" value="ANK"/>
    <property type="match status" value="4"/>
</dbReference>
<feature type="repeat" description="ANK" evidence="5">
    <location>
        <begin position="171"/>
        <end position="203"/>
    </location>
</feature>
<dbReference type="PROSITE" id="PS50088">
    <property type="entry name" value="ANK_REPEAT"/>
    <property type="match status" value="2"/>
</dbReference>
<evidence type="ECO:0000256" key="1">
    <source>
        <dbReference type="ARBA" id="ARBA00022737"/>
    </source>
</evidence>
<dbReference type="GO" id="GO:0031436">
    <property type="term" value="C:BRCA1-BARD1 complex"/>
    <property type="evidence" value="ECO:0007669"/>
    <property type="project" value="TreeGrafter"/>
</dbReference>
<evidence type="ECO:0000256" key="6">
    <source>
        <dbReference type="SAM" id="MobiDB-lite"/>
    </source>
</evidence>
<feature type="region of interest" description="Disordered" evidence="6">
    <location>
        <begin position="295"/>
        <end position="325"/>
    </location>
</feature>
<comment type="caution">
    <text evidence="8">The sequence shown here is derived from an EMBL/GenBank/DDBJ whole genome shotgun (WGS) entry which is preliminary data.</text>
</comment>
<protein>
    <recommendedName>
        <fullName evidence="7">Beta-hexosaminidase bacterial type N-terminal domain-containing protein</fullName>
    </recommendedName>
</protein>
<dbReference type="InterPro" id="IPR002110">
    <property type="entry name" value="Ankyrin_rpt"/>
</dbReference>
<dbReference type="InterPro" id="IPR015882">
    <property type="entry name" value="HEX_bac_N"/>
</dbReference>
<evidence type="ECO:0000313" key="9">
    <source>
        <dbReference type="Proteomes" id="UP000291343"/>
    </source>
</evidence>
<evidence type="ECO:0000256" key="2">
    <source>
        <dbReference type="ARBA" id="ARBA00022801"/>
    </source>
</evidence>
<dbReference type="Gene3D" id="3.30.379.10">
    <property type="entry name" value="Chitobiase/beta-hexosaminidase domain 2-like"/>
    <property type="match status" value="1"/>
</dbReference>
<dbReference type="GO" id="GO:0004842">
    <property type="term" value="F:ubiquitin-protein transferase activity"/>
    <property type="evidence" value="ECO:0007669"/>
    <property type="project" value="TreeGrafter"/>
</dbReference>
<dbReference type="EMBL" id="QKKF02010150">
    <property type="protein sequence ID" value="RZF44909.1"/>
    <property type="molecule type" value="Genomic_DNA"/>
</dbReference>
<dbReference type="GO" id="GO:0016798">
    <property type="term" value="F:hydrolase activity, acting on glycosyl bonds"/>
    <property type="evidence" value="ECO:0007669"/>
    <property type="project" value="UniProtKB-KW"/>
</dbReference>
<dbReference type="PROSITE" id="PS50297">
    <property type="entry name" value="ANK_REP_REGION"/>
    <property type="match status" value="2"/>
</dbReference>
<dbReference type="Gene3D" id="3.20.20.80">
    <property type="entry name" value="Glycosidases"/>
    <property type="match status" value="1"/>
</dbReference>
<dbReference type="Proteomes" id="UP000291343">
    <property type="component" value="Unassembled WGS sequence"/>
</dbReference>
<dbReference type="SUPFAM" id="SSF55545">
    <property type="entry name" value="beta-N-acetylhexosaminidase-like domain"/>
    <property type="match status" value="1"/>
</dbReference>
<dbReference type="Pfam" id="PF00023">
    <property type="entry name" value="Ank"/>
    <property type="match status" value="1"/>
</dbReference>
<sequence length="944" mass="104006">MQDIYENMVSAIELGRTDIVKSILDACDNNEVNCGIDGKLTKEKLLNEPYDLNGTTFLALATKLNQNDVVRALLAAGADPNLADNRGLIAFSHATTDQMQQIYLEELLRAIANSEKNRVIQLLEAGVFVNSLDSKATKNSPLHWAACYADRAVVACLINEYGADYNHENGCGATPLHDAVMRGDEGVIEEMLQAGAKATIKATKGKYARKSPLDLVEEFQPHLYHMFQKYSNPSPTDQPRGSMQLVNLPRVSATRPIPIVHQNSVTHMDTHQPSPYTVNNKQHSANIIESINSQNVVNNNNNSGDMSCGDHHSNKPPSPSHNAAPPVRVRTLSASQGSSLDLSPRLNQVIENLVRTHIGSPVRPLVTHSSLHLLWPQPQKILELRGPPFIPPSQLLISVTKSNTSVHEILDVWEVHRSVLTSLGYDVRAKEVQPSCSLSESEDAHIECTVNPSLFSHQDAYQIHITSNKIRITSSNKVGLHYALSTFSQLLRLAGAGSDTKDYSRLLDVSLVPVLIQDHPAMKHRAVLLDISPMSRVPSMSVAVIDVEASVTMQDVKSMWPAFQKILASFSNLEYVHIGPCLSNLLINNVVVTFDISIPASPLTLQEFWHLLAIPPDVTIMLCSNNLHGEELRTTHFPANMVLVEYGFQADYDFLQWTEEYHNKGCTTCLCPGTASWNSLAGCPEASICNIYRAAQAVVRVGALGVVIAHWSGSYHLTPHPFSWPGFMVGAGLSWNPATHWDYLHNSLPALLDTHIFLDKACCIGEIILELGHAETYTVRCTRGQEIADLTDLPSHTGSTFYQLLTDPDSVDLDNLTLDIFTKVTKHIKRSQSCLLRAKLGCHMSDMVVQEVALSIDLMLTACKIGRCLVSIGVNPNSNMGLAVINLGVSNLPPTFRTDIANKLLALVEQYKGMWRQRHLAAGLQNSLLILTSTLRRFVPEDEV</sequence>
<feature type="repeat" description="ANK" evidence="5">
    <location>
        <begin position="53"/>
        <end position="85"/>
    </location>
</feature>
<keyword evidence="2" id="KW-0378">Hydrolase</keyword>
<keyword evidence="1" id="KW-0677">Repeat</keyword>
<dbReference type="SUPFAM" id="SSF48403">
    <property type="entry name" value="Ankyrin repeat"/>
    <property type="match status" value="1"/>
</dbReference>
<dbReference type="STRING" id="195883.A0A482XHC2"/>
<dbReference type="GO" id="GO:0085020">
    <property type="term" value="P:protein K6-linked ubiquitination"/>
    <property type="evidence" value="ECO:0007669"/>
    <property type="project" value="TreeGrafter"/>
</dbReference>
<dbReference type="Pfam" id="PF12796">
    <property type="entry name" value="Ank_2"/>
    <property type="match status" value="1"/>
</dbReference>
<name>A0A482XHC2_LAOST</name>
<reference evidence="8 9" key="1">
    <citation type="journal article" date="2017" name="Gigascience">
        <title>Genome sequence of the small brown planthopper, Laodelphax striatellus.</title>
        <authorList>
            <person name="Zhu J."/>
            <person name="Jiang F."/>
            <person name="Wang X."/>
            <person name="Yang P."/>
            <person name="Bao Y."/>
            <person name="Zhao W."/>
            <person name="Wang W."/>
            <person name="Lu H."/>
            <person name="Wang Q."/>
            <person name="Cui N."/>
            <person name="Li J."/>
            <person name="Chen X."/>
            <person name="Luo L."/>
            <person name="Yu J."/>
            <person name="Kang L."/>
            <person name="Cui F."/>
        </authorList>
    </citation>
    <scope>NUCLEOTIDE SEQUENCE [LARGE SCALE GENOMIC DNA]</scope>
    <source>
        <strain evidence="8">Lst14</strain>
    </source>
</reference>
<accession>A0A482XHC2</accession>
<gene>
    <name evidence="8" type="ORF">LSTR_LSTR010072</name>
</gene>
<dbReference type="Gene3D" id="1.25.40.20">
    <property type="entry name" value="Ankyrin repeat-containing domain"/>
    <property type="match status" value="2"/>
</dbReference>
<evidence type="ECO:0000313" key="8">
    <source>
        <dbReference type="EMBL" id="RZF44909.1"/>
    </source>
</evidence>
<dbReference type="GO" id="GO:0070531">
    <property type="term" value="C:BRCA1-A complex"/>
    <property type="evidence" value="ECO:0007669"/>
    <property type="project" value="TreeGrafter"/>
</dbReference>
<feature type="domain" description="Beta-hexosaminidase bacterial type N-terminal" evidence="7">
    <location>
        <begin position="374"/>
        <end position="494"/>
    </location>
</feature>
<dbReference type="InterPro" id="IPR029018">
    <property type="entry name" value="Hex-like_dom2"/>
</dbReference>
<dbReference type="PANTHER" id="PTHR24171">
    <property type="entry name" value="ANKYRIN REPEAT DOMAIN-CONTAINING PROTEIN 39-RELATED"/>
    <property type="match status" value="1"/>
</dbReference>
<dbReference type="OrthoDB" id="6613236at2759"/>
<evidence type="ECO:0000256" key="3">
    <source>
        <dbReference type="ARBA" id="ARBA00023043"/>
    </source>
</evidence>
<proteinExistence type="predicted"/>
<evidence type="ECO:0000256" key="4">
    <source>
        <dbReference type="ARBA" id="ARBA00023295"/>
    </source>
</evidence>
<keyword evidence="3 5" id="KW-0040">ANK repeat</keyword>
<evidence type="ECO:0000256" key="5">
    <source>
        <dbReference type="PROSITE-ProRule" id="PRU00023"/>
    </source>
</evidence>
<keyword evidence="4" id="KW-0326">Glycosidase</keyword>
<keyword evidence="9" id="KW-1185">Reference proteome</keyword>
<evidence type="ECO:0000259" key="7">
    <source>
        <dbReference type="Pfam" id="PF02838"/>
    </source>
</evidence>
<dbReference type="PANTHER" id="PTHR24171:SF11">
    <property type="entry name" value="26S PROTEASOME NON-ATPASE REGULATORY SUBUNIT 10"/>
    <property type="match status" value="1"/>
</dbReference>
<dbReference type="AlphaFoldDB" id="A0A482XHC2"/>
<dbReference type="Pfam" id="PF02838">
    <property type="entry name" value="Glyco_hydro_20b"/>
    <property type="match status" value="1"/>
</dbReference>
<dbReference type="InParanoid" id="A0A482XHC2"/>
<dbReference type="InterPro" id="IPR036770">
    <property type="entry name" value="Ankyrin_rpt-contain_sf"/>
</dbReference>
<organism evidence="8 9">
    <name type="scientific">Laodelphax striatellus</name>
    <name type="common">Small brown planthopper</name>
    <name type="synonym">Delphax striatella</name>
    <dbReference type="NCBI Taxonomy" id="195883"/>
    <lineage>
        <taxon>Eukaryota</taxon>
        <taxon>Metazoa</taxon>
        <taxon>Ecdysozoa</taxon>
        <taxon>Arthropoda</taxon>
        <taxon>Hexapoda</taxon>
        <taxon>Insecta</taxon>
        <taxon>Pterygota</taxon>
        <taxon>Neoptera</taxon>
        <taxon>Paraneoptera</taxon>
        <taxon>Hemiptera</taxon>
        <taxon>Auchenorrhyncha</taxon>
        <taxon>Fulgoroidea</taxon>
        <taxon>Delphacidae</taxon>
        <taxon>Criomorphinae</taxon>
        <taxon>Laodelphax</taxon>
    </lineage>
</organism>